<comment type="caution">
    <text evidence="3">The sequence shown here is derived from an EMBL/GenBank/DDBJ whole genome shotgun (WGS) entry which is preliminary data.</text>
</comment>
<dbReference type="HAMAP" id="MF_01124">
    <property type="entry name" value="MecA"/>
    <property type="match status" value="1"/>
</dbReference>
<comment type="similarity">
    <text evidence="1 2">Belongs to the MecA family.</text>
</comment>
<dbReference type="NCBIfam" id="NF002644">
    <property type="entry name" value="PRK02315.1-5"/>
    <property type="match status" value="1"/>
</dbReference>
<dbReference type="EMBL" id="JAUBDI010000003">
    <property type="protein sequence ID" value="MDW0112670.1"/>
    <property type="molecule type" value="Genomic_DNA"/>
</dbReference>
<dbReference type="RefSeq" id="WP_317942549.1">
    <property type="nucleotide sequence ID" value="NZ_JAUBDI010000003.1"/>
</dbReference>
<gene>
    <name evidence="2 3" type="primary">mecA</name>
    <name evidence="3" type="ORF">QT711_05700</name>
</gene>
<dbReference type="PIRSF" id="PIRSF029008">
    <property type="entry name" value="MecA"/>
    <property type="match status" value="1"/>
</dbReference>
<sequence length="218" mass="25785">MEIERINDNTVKFYLSYIDIEERGFTREEVWYNRDKSEELFWEMMDEVNDETEFEVEGPLWIQVHAMNNGIEVTVTRAQLNEDDESEESFGLVDPRKQYQPDPSLFEDSEQLLKELNDDPGVWNSDMFVFEDFEHLIPLSKKIPPYAVETSLYSFENKFYLYVVFDDSTMDDNDKSDFGSILSEYGSISQVTIHRLEEYGKLIIQSDVLETIDKHFET</sequence>
<comment type="subunit">
    <text evidence="2">Homodimer.</text>
</comment>
<dbReference type="PANTHER" id="PTHR39161:SF1">
    <property type="entry name" value="ADAPTER PROTEIN MECA 1"/>
    <property type="match status" value="1"/>
</dbReference>
<evidence type="ECO:0000256" key="2">
    <source>
        <dbReference type="HAMAP-Rule" id="MF_01124"/>
    </source>
</evidence>
<dbReference type="Proteomes" id="UP001282284">
    <property type="component" value="Unassembled WGS sequence"/>
</dbReference>
<dbReference type="Pfam" id="PF05389">
    <property type="entry name" value="MecA"/>
    <property type="match status" value="1"/>
</dbReference>
<reference evidence="3 4" key="1">
    <citation type="submission" date="2023-06" db="EMBL/GenBank/DDBJ databases">
        <title>Sporosarcina sp. nov., isolated from Korean traditional fermented seafood 'Jeotgal'.</title>
        <authorList>
            <person name="Yang A.I."/>
            <person name="Shin N.-R."/>
        </authorList>
    </citation>
    <scope>NUCLEOTIDE SEQUENCE [LARGE SCALE GENOMIC DNA]</scope>
    <source>
        <strain evidence="3 4">KCTC13119</strain>
    </source>
</reference>
<evidence type="ECO:0000313" key="3">
    <source>
        <dbReference type="EMBL" id="MDW0112670.1"/>
    </source>
</evidence>
<dbReference type="Gene3D" id="3.30.70.1950">
    <property type="match status" value="1"/>
</dbReference>
<organism evidence="3 4">
    <name type="scientific">Sporosarcina saromensis</name>
    <dbReference type="NCBI Taxonomy" id="359365"/>
    <lineage>
        <taxon>Bacteria</taxon>
        <taxon>Bacillati</taxon>
        <taxon>Bacillota</taxon>
        <taxon>Bacilli</taxon>
        <taxon>Bacillales</taxon>
        <taxon>Caryophanaceae</taxon>
        <taxon>Sporosarcina</taxon>
    </lineage>
</organism>
<evidence type="ECO:0000313" key="4">
    <source>
        <dbReference type="Proteomes" id="UP001282284"/>
    </source>
</evidence>
<protein>
    <recommendedName>
        <fullName evidence="2">Adapter protein MecA</fullName>
    </recommendedName>
</protein>
<keyword evidence="4" id="KW-1185">Reference proteome</keyword>
<accession>A0ABU4G6R8</accession>
<dbReference type="InterPro" id="IPR038471">
    <property type="entry name" value="MecA_C_sf"/>
</dbReference>
<proteinExistence type="inferred from homology"/>
<dbReference type="PANTHER" id="PTHR39161">
    <property type="entry name" value="ADAPTER PROTEIN MECA"/>
    <property type="match status" value="1"/>
</dbReference>
<name>A0ABU4G6R8_9BACL</name>
<dbReference type="InterPro" id="IPR008681">
    <property type="entry name" value="Neg-reg_MecA"/>
</dbReference>
<comment type="domain">
    <text evidence="2">The N-terminal domain probably binds unfolded/aggregated proteins; the C-terminal domain interacts with ClpC.</text>
</comment>
<evidence type="ECO:0000256" key="1">
    <source>
        <dbReference type="ARBA" id="ARBA00005397"/>
    </source>
</evidence>
<comment type="function">
    <text evidence="2">Enables the recognition and targeting of unfolded and aggregated proteins to the ClpC protease or to other proteins involved in proteolysis.</text>
</comment>